<gene>
    <name evidence="2" type="ORF">ACFOUO_00640</name>
</gene>
<accession>A0ABV8JA08</accession>
<keyword evidence="1" id="KW-0732">Signal</keyword>
<dbReference type="EMBL" id="JBHSAP010000003">
    <property type="protein sequence ID" value="MFC4075320.1"/>
    <property type="molecule type" value="Genomic_DNA"/>
</dbReference>
<proteinExistence type="predicted"/>
<evidence type="ECO:0000313" key="3">
    <source>
        <dbReference type="Proteomes" id="UP001595843"/>
    </source>
</evidence>
<feature type="chain" id="PRO_5047342312" evidence="1">
    <location>
        <begin position="23"/>
        <end position="244"/>
    </location>
</feature>
<reference evidence="3" key="1">
    <citation type="journal article" date="2019" name="Int. J. Syst. Evol. Microbiol.">
        <title>The Global Catalogue of Microorganisms (GCM) 10K type strain sequencing project: providing services to taxonomists for standard genome sequencing and annotation.</title>
        <authorList>
            <consortium name="The Broad Institute Genomics Platform"/>
            <consortium name="The Broad Institute Genome Sequencing Center for Infectious Disease"/>
            <person name="Wu L."/>
            <person name="Ma J."/>
        </authorList>
    </citation>
    <scope>NUCLEOTIDE SEQUENCE [LARGE SCALE GENOMIC DNA]</scope>
    <source>
        <strain evidence="3">IBRC-M 10813</strain>
    </source>
</reference>
<protein>
    <submittedName>
        <fullName evidence="2">Uncharacterized protein</fullName>
    </submittedName>
</protein>
<sequence>MKRAVLLAVTLAIGSFPSVSSASEPVYNESEVLNPSNSTERVFKKVTRTVISDEEDVIRIEGEASEANEVEAYNIEVDEKAGTYTATNIEGEKLESFQEELQDKITARGSRYRSVTAITDDPAGVDLAKHTQKLNFSKGSSSVSYRSRSKSAWAAYPSSLGTHWYVDENKFTGLRFIDGNRTVESKSRAKFHNYDFGNDGKVTRVTHYITIEGYYTGKSRYYVDWARSGEGHTLLDLDIATKSG</sequence>
<evidence type="ECO:0000313" key="2">
    <source>
        <dbReference type="EMBL" id="MFC4075320.1"/>
    </source>
</evidence>
<evidence type="ECO:0000256" key="1">
    <source>
        <dbReference type="SAM" id="SignalP"/>
    </source>
</evidence>
<dbReference type="RefSeq" id="WP_380701119.1">
    <property type="nucleotide sequence ID" value="NZ_JBHSAP010000003.1"/>
</dbReference>
<keyword evidence="3" id="KW-1185">Reference proteome</keyword>
<dbReference type="Proteomes" id="UP001595843">
    <property type="component" value="Unassembled WGS sequence"/>
</dbReference>
<name>A0ABV8JA08_9BACL</name>
<comment type="caution">
    <text evidence="2">The sequence shown here is derived from an EMBL/GenBank/DDBJ whole genome shotgun (WGS) entry which is preliminary data.</text>
</comment>
<organism evidence="2 3">
    <name type="scientific">Salinithrix halophila</name>
    <dbReference type="NCBI Taxonomy" id="1485204"/>
    <lineage>
        <taxon>Bacteria</taxon>
        <taxon>Bacillati</taxon>
        <taxon>Bacillota</taxon>
        <taxon>Bacilli</taxon>
        <taxon>Bacillales</taxon>
        <taxon>Thermoactinomycetaceae</taxon>
        <taxon>Salinithrix</taxon>
    </lineage>
</organism>
<feature type="signal peptide" evidence="1">
    <location>
        <begin position="1"/>
        <end position="22"/>
    </location>
</feature>